<dbReference type="InterPro" id="IPR044591">
    <property type="entry name" value="RUK"/>
</dbReference>
<sequence length="1173" mass="126997">MNKYHIYDAIGKGKHSKVFKGREKKTIQYYAIKSVDKSERARVLQEVRTMHVLDHHTILKFHAWYETSNHLWLILEYCVGGDLLSLLRQDVRLPETSIHDIGRDLLVSLQYLHASSVIFCDLKPSNILLDENGRIKLGGFGFSLKLADINKNLLQQTLAKRGSPAYMAPELFQEGCAYSMASDLWSLGCVLYECFAGYPPFVSTSLNQLVHDILNVAPHALEGASIEFQDLVDRLLEKNPALRIAWPDLAEHPFWNFSLPPRSMPEELAFEAFITAHQLRPAAPIPQEGSFDQVRQSGVDVLRLSCIVRSNLEAEAEGAEYNAASTTGAPLNDVQINHQDAELDFDARASDQGGTEEQEASSAAGSAPATTTAGPSSLNLQQQEYVHVNGAPPHASESQAGSQSTPPLQRQSPGSVGLRSSEPEISTPSGPAPADSSAARQGGAGPAENPPIAEPILPASAPRQSSVSMAAAGAPADVVKAPQPDDAQHVAALVWHASDMAVKPIVANRRIERLPEPRWDSRSIPFAILSLQQMLSLGPHELERFCGDIYKVLSSIANPLKDKVNVLAYMETLCIDTGAANQLVSSSLAIHFVRMLRTSRAPALRVRLASVLGLLVRHATVIADALGQSGIIDVLAEGLQDENERVRRRMMATLGELLFYAATQSQDGANQRVWHVADNVFTYIIRLLRPGEDDIAQHYAVKTIENLVSQGNMWARKLATTEVASALLAILGAERKGEAARFTAASTLARLAHQTRDKMEMLNHILAYNGTALIVTGYVRRHASKLSQLPAVFCIGALVVTSNLKEPHRAAAWRPASPEVEKLQKEKEPYIAQAAAFLRAEVASCVPQIVQQLPGHAKAALTGNTAAMQQLQGKAASFSLLLHLITSPAFRPGVICEDLVRCFATCIQLTFVPNSAHLSQFKADLLHALEAITAQADVLMDLREPVLEGLVPALALAIRGEHESGDSRFLCLKLLCDITLPFLAPDGQDAAEDQSGSLAEGGVVDSAVRGNLLPLMPALLDEPEPMPLYAQKLLTHLLDASPAWASELKRLGLVSRFFDFLGLDEANNNVHNIRLCRQTVAAGAAPASVISELQAVDKVGAVLAYAAENSVDTFLEPVLELSLALLDQEAAALENNLPGAGELKALAPALLLLLELCQHQDPPIAEAAAEWKD</sequence>
<evidence type="ECO:0000256" key="2">
    <source>
        <dbReference type="ARBA" id="ARBA00022840"/>
    </source>
</evidence>
<dbReference type="InterPro" id="IPR000719">
    <property type="entry name" value="Prot_kinase_dom"/>
</dbReference>
<dbReference type="Pfam" id="PF23606">
    <property type="entry name" value="HEAT_ULK4"/>
    <property type="match status" value="1"/>
</dbReference>
<feature type="region of interest" description="Disordered" evidence="4">
    <location>
        <begin position="349"/>
        <end position="376"/>
    </location>
</feature>
<dbReference type="SUPFAM" id="SSF48371">
    <property type="entry name" value="ARM repeat"/>
    <property type="match status" value="2"/>
</dbReference>
<accession>A0AAW1SJ35</accession>
<feature type="compositionally biased region" description="Polar residues" evidence="4">
    <location>
        <begin position="396"/>
        <end position="414"/>
    </location>
</feature>
<dbReference type="PROSITE" id="PS50011">
    <property type="entry name" value="PROTEIN_KINASE_DOM"/>
    <property type="match status" value="1"/>
</dbReference>
<dbReference type="InterPro" id="IPR011009">
    <property type="entry name" value="Kinase-like_dom_sf"/>
</dbReference>
<name>A0AAW1SJ35_9CHLO</name>
<dbReference type="InterPro" id="IPR056980">
    <property type="entry name" value="ARM_RUK"/>
</dbReference>
<gene>
    <name evidence="6" type="ORF">WJX84_012207</name>
</gene>
<dbReference type="PANTHER" id="PTHR46562:SF1">
    <property type="entry name" value="SERINE_THREONINE-PROTEIN KINASE ULK4"/>
    <property type="match status" value="1"/>
</dbReference>
<evidence type="ECO:0000256" key="3">
    <source>
        <dbReference type="PROSITE-ProRule" id="PRU10141"/>
    </source>
</evidence>
<dbReference type="AlphaFoldDB" id="A0AAW1SJ35"/>
<reference evidence="6 7" key="1">
    <citation type="journal article" date="2024" name="Nat. Commun.">
        <title>Phylogenomics reveals the evolutionary origins of lichenization in chlorophyte algae.</title>
        <authorList>
            <person name="Puginier C."/>
            <person name="Libourel C."/>
            <person name="Otte J."/>
            <person name="Skaloud P."/>
            <person name="Haon M."/>
            <person name="Grisel S."/>
            <person name="Petersen M."/>
            <person name="Berrin J.G."/>
            <person name="Delaux P.M."/>
            <person name="Dal Grande F."/>
            <person name="Keller J."/>
        </authorList>
    </citation>
    <scope>NUCLEOTIDE SEQUENCE [LARGE SCALE GENOMIC DNA]</scope>
    <source>
        <strain evidence="6 7">SAG 2523</strain>
    </source>
</reference>
<evidence type="ECO:0000259" key="5">
    <source>
        <dbReference type="PROSITE" id="PS50011"/>
    </source>
</evidence>
<dbReference type="GO" id="GO:0008017">
    <property type="term" value="F:microtubule binding"/>
    <property type="evidence" value="ECO:0007669"/>
    <property type="project" value="InterPro"/>
</dbReference>
<feature type="compositionally biased region" description="Low complexity" evidence="4">
    <location>
        <begin position="360"/>
        <end position="376"/>
    </location>
</feature>
<dbReference type="Gene3D" id="1.25.10.10">
    <property type="entry name" value="Leucine-rich Repeat Variant"/>
    <property type="match status" value="1"/>
</dbReference>
<evidence type="ECO:0000313" key="6">
    <source>
        <dbReference type="EMBL" id="KAK9845677.1"/>
    </source>
</evidence>
<dbReference type="GO" id="GO:0004672">
    <property type="term" value="F:protein kinase activity"/>
    <property type="evidence" value="ECO:0007669"/>
    <property type="project" value="InterPro"/>
</dbReference>
<dbReference type="PROSITE" id="PS00107">
    <property type="entry name" value="PROTEIN_KINASE_ATP"/>
    <property type="match status" value="1"/>
</dbReference>
<dbReference type="FunFam" id="1.10.510.10:FF:000571">
    <property type="entry name" value="Maternal embryonic leucine zipper kinase"/>
    <property type="match status" value="1"/>
</dbReference>
<keyword evidence="2 3" id="KW-0067">ATP-binding</keyword>
<dbReference type="InterPro" id="IPR011989">
    <property type="entry name" value="ARM-like"/>
</dbReference>
<organism evidence="6 7">
    <name type="scientific">Apatococcus fuscideae</name>
    <dbReference type="NCBI Taxonomy" id="2026836"/>
    <lineage>
        <taxon>Eukaryota</taxon>
        <taxon>Viridiplantae</taxon>
        <taxon>Chlorophyta</taxon>
        <taxon>core chlorophytes</taxon>
        <taxon>Trebouxiophyceae</taxon>
        <taxon>Chlorellales</taxon>
        <taxon>Chlorellaceae</taxon>
        <taxon>Apatococcus</taxon>
    </lineage>
</organism>
<dbReference type="SUPFAM" id="SSF56112">
    <property type="entry name" value="Protein kinase-like (PK-like)"/>
    <property type="match status" value="1"/>
</dbReference>
<dbReference type="Pfam" id="PF00069">
    <property type="entry name" value="Pkinase"/>
    <property type="match status" value="1"/>
</dbReference>
<dbReference type="SMART" id="SM00220">
    <property type="entry name" value="S_TKc"/>
    <property type="match status" value="1"/>
</dbReference>
<dbReference type="CDD" id="cd14010">
    <property type="entry name" value="STKc_ULK4"/>
    <property type="match status" value="1"/>
</dbReference>
<dbReference type="InterPro" id="IPR056981">
    <property type="entry name" value="HEAT_ULK4_RUNKEL"/>
</dbReference>
<dbReference type="InterPro" id="IPR016024">
    <property type="entry name" value="ARM-type_fold"/>
</dbReference>
<keyword evidence="7" id="KW-1185">Reference proteome</keyword>
<keyword evidence="1 3" id="KW-0547">Nucleotide-binding</keyword>
<dbReference type="Gene3D" id="1.10.510.10">
    <property type="entry name" value="Transferase(Phosphotransferase) domain 1"/>
    <property type="match status" value="1"/>
</dbReference>
<protein>
    <recommendedName>
        <fullName evidence="5">Protein kinase domain-containing protein</fullName>
    </recommendedName>
</protein>
<evidence type="ECO:0000313" key="7">
    <source>
        <dbReference type="Proteomes" id="UP001485043"/>
    </source>
</evidence>
<dbReference type="InterPro" id="IPR017441">
    <property type="entry name" value="Protein_kinase_ATP_BS"/>
</dbReference>
<dbReference type="GO" id="GO:0005524">
    <property type="term" value="F:ATP binding"/>
    <property type="evidence" value="ECO:0007669"/>
    <property type="project" value="UniProtKB-UniRule"/>
</dbReference>
<feature type="region of interest" description="Disordered" evidence="4">
    <location>
        <begin position="390"/>
        <end position="469"/>
    </location>
</feature>
<evidence type="ECO:0000256" key="1">
    <source>
        <dbReference type="ARBA" id="ARBA00022741"/>
    </source>
</evidence>
<dbReference type="EMBL" id="JALJOV010001589">
    <property type="protein sequence ID" value="KAK9845677.1"/>
    <property type="molecule type" value="Genomic_DNA"/>
</dbReference>
<comment type="caution">
    <text evidence="6">The sequence shown here is derived from an EMBL/GenBank/DDBJ whole genome shotgun (WGS) entry which is preliminary data.</text>
</comment>
<dbReference type="Proteomes" id="UP001485043">
    <property type="component" value="Unassembled WGS sequence"/>
</dbReference>
<feature type="domain" description="Protein kinase" evidence="5">
    <location>
        <begin position="4"/>
        <end position="255"/>
    </location>
</feature>
<dbReference type="PANTHER" id="PTHR46562">
    <property type="entry name" value="SERINE/THREONINE-KINASE ULK4-LIKE PROTEIN-RELATED"/>
    <property type="match status" value="1"/>
</dbReference>
<proteinExistence type="predicted"/>
<dbReference type="GO" id="GO:0000914">
    <property type="term" value="P:phragmoplast assembly"/>
    <property type="evidence" value="ECO:0007669"/>
    <property type="project" value="InterPro"/>
</dbReference>
<feature type="binding site" evidence="3">
    <location>
        <position position="33"/>
    </location>
    <ligand>
        <name>ATP</name>
        <dbReference type="ChEBI" id="CHEBI:30616"/>
    </ligand>
</feature>
<feature type="compositionally biased region" description="Low complexity" evidence="4">
    <location>
        <begin position="426"/>
        <end position="439"/>
    </location>
</feature>
<dbReference type="Pfam" id="PF24970">
    <property type="entry name" value="ARM_RUK"/>
    <property type="match status" value="1"/>
</dbReference>
<evidence type="ECO:0000256" key="4">
    <source>
        <dbReference type="SAM" id="MobiDB-lite"/>
    </source>
</evidence>